<dbReference type="EMBL" id="KQ947429">
    <property type="protein sequence ID" value="KUJ10576.1"/>
    <property type="molecule type" value="Genomic_DNA"/>
</dbReference>
<name>A0A132BDT7_MOLSC</name>
<dbReference type="GeneID" id="28830296"/>
<feature type="region of interest" description="Disordered" evidence="1">
    <location>
        <begin position="56"/>
        <end position="114"/>
    </location>
</feature>
<dbReference type="RefSeq" id="XP_018064931.1">
    <property type="nucleotide sequence ID" value="XM_018220570.1"/>
</dbReference>
<organism evidence="2 3">
    <name type="scientific">Mollisia scopiformis</name>
    <name type="common">Conifer needle endophyte fungus</name>
    <name type="synonym">Phialocephala scopiformis</name>
    <dbReference type="NCBI Taxonomy" id="149040"/>
    <lineage>
        <taxon>Eukaryota</taxon>
        <taxon>Fungi</taxon>
        <taxon>Dikarya</taxon>
        <taxon>Ascomycota</taxon>
        <taxon>Pezizomycotina</taxon>
        <taxon>Leotiomycetes</taxon>
        <taxon>Helotiales</taxon>
        <taxon>Mollisiaceae</taxon>
        <taxon>Mollisia</taxon>
    </lineage>
</organism>
<feature type="region of interest" description="Disordered" evidence="1">
    <location>
        <begin position="1"/>
        <end position="41"/>
    </location>
</feature>
<evidence type="ECO:0000313" key="3">
    <source>
        <dbReference type="Proteomes" id="UP000070700"/>
    </source>
</evidence>
<feature type="compositionally biased region" description="Polar residues" evidence="1">
    <location>
        <begin position="87"/>
        <end position="96"/>
    </location>
</feature>
<dbReference type="Proteomes" id="UP000070700">
    <property type="component" value="Unassembled WGS sequence"/>
</dbReference>
<reference evidence="2 3" key="1">
    <citation type="submission" date="2015-10" db="EMBL/GenBank/DDBJ databases">
        <title>Full genome of DAOMC 229536 Phialocephala scopiformis, a fungal endophyte of spruce producing the potent anti-insectan compound rugulosin.</title>
        <authorList>
            <consortium name="DOE Joint Genome Institute"/>
            <person name="Walker A.K."/>
            <person name="Frasz S.L."/>
            <person name="Seifert K.A."/>
            <person name="Miller J.D."/>
            <person name="Mondo S.J."/>
            <person name="Labutti K."/>
            <person name="Lipzen A."/>
            <person name="Dockter R."/>
            <person name="Kennedy M."/>
            <person name="Grigoriev I.V."/>
            <person name="Spatafora J.W."/>
        </authorList>
    </citation>
    <scope>NUCLEOTIDE SEQUENCE [LARGE SCALE GENOMIC DNA]</scope>
    <source>
        <strain evidence="2 3">CBS 120377</strain>
    </source>
</reference>
<evidence type="ECO:0000256" key="1">
    <source>
        <dbReference type="SAM" id="MobiDB-lite"/>
    </source>
</evidence>
<sequence length="114" mass="12504">MSSVDTQTAELFDIVDNNEASSPRVRTSTSTQRASPRKLPRIIYYPPPARMSVRRSPIEDVVSSDDVPSLRPSIEGHTLTPTPGAPSRTSQTSPLRQTDFAEIADNDPKLLTVL</sequence>
<evidence type="ECO:0000313" key="2">
    <source>
        <dbReference type="EMBL" id="KUJ10576.1"/>
    </source>
</evidence>
<gene>
    <name evidence="2" type="ORF">LY89DRAFT_740284</name>
</gene>
<keyword evidence="3" id="KW-1185">Reference proteome</keyword>
<dbReference type="InParanoid" id="A0A132BDT7"/>
<dbReference type="AlphaFoldDB" id="A0A132BDT7"/>
<accession>A0A132BDT7</accession>
<protein>
    <submittedName>
        <fullName evidence="2">Uncharacterized protein</fullName>
    </submittedName>
</protein>
<feature type="compositionally biased region" description="Polar residues" evidence="1">
    <location>
        <begin position="18"/>
        <end position="34"/>
    </location>
</feature>
<proteinExistence type="predicted"/>
<dbReference type="KEGG" id="psco:LY89DRAFT_740284"/>